<evidence type="ECO:0000256" key="1">
    <source>
        <dbReference type="ARBA" id="ARBA00008467"/>
    </source>
</evidence>
<protein>
    <submittedName>
        <fullName evidence="6">Beta-ketoacyl synthase N-terminal-like domain-containing protein</fullName>
    </submittedName>
</protein>
<keyword evidence="7" id="KW-1185">Reference proteome</keyword>
<evidence type="ECO:0000313" key="7">
    <source>
        <dbReference type="Proteomes" id="UP001486207"/>
    </source>
</evidence>
<dbReference type="PANTHER" id="PTHR11712">
    <property type="entry name" value="POLYKETIDE SYNTHASE-RELATED"/>
    <property type="match status" value="1"/>
</dbReference>
<keyword evidence="3" id="KW-0012">Acyltransferase</keyword>
<dbReference type="Pfam" id="PF00109">
    <property type="entry name" value="ketoacyl-synt"/>
    <property type="match status" value="1"/>
</dbReference>
<dbReference type="Gene3D" id="3.40.47.10">
    <property type="match status" value="2"/>
</dbReference>
<comment type="similarity">
    <text evidence="1 4">Belongs to the thiolase-like superfamily. Beta-ketoacyl-ACP synthases family.</text>
</comment>
<dbReference type="EMBL" id="JBEPFB010000002">
    <property type="protein sequence ID" value="MER7372291.1"/>
    <property type="molecule type" value="Genomic_DNA"/>
</dbReference>
<dbReference type="SMART" id="SM00825">
    <property type="entry name" value="PKS_KS"/>
    <property type="match status" value="1"/>
</dbReference>
<accession>A0ABV1XLA9</accession>
<dbReference type="InterPro" id="IPR016039">
    <property type="entry name" value="Thiolase-like"/>
</dbReference>
<dbReference type="InterPro" id="IPR014030">
    <property type="entry name" value="Ketoacyl_synth_N"/>
</dbReference>
<comment type="caution">
    <text evidence="6">The sequence shown here is derived from an EMBL/GenBank/DDBJ whole genome shotgun (WGS) entry which is preliminary data.</text>
</comment>
<proteinExistence type="inferred from homology"/>
<evidence type="ECO:0000259" key="5">
    <source>
        <dbReference type="PROSITE" id="PS52004"/>
    </source>
</evidence>
<gene>
    <name evidence="6" type="ORF">ABT384_06455</name>
</gene>
<organism evidence="6 7">
    <name type="scientific">Streptomyces lanatus</name>
    <dbReference type="NCBI Taxonomy" id="66900"/>
    <lineage>
        <taxon>Bacteria</taxon>
        <taxon>Bacillati</taxon>
        <taxon>Actinomycetota</taxon>
        <taxon>Actinomycetes</taxon>
        <taxon>Kitasatosporales</taxon>
        <taxon>Streptomycetaceae</taxon>
        <taxon>Streptomyces</taxon>
    </lineage>
</organism>
<sequence length="417" mass="43258">MSGPRTRQTAVTGIGVVAPGGLHADTYWKNVKDGTSVLDRVTREGCEHLPLRVAGEVRGFDPSALIEETFLVQTDKFTHFALAAADAALTDAGLSKSAWEEAPYSVGVVTAAGSGGGEFGQRELQKLWGQGSRFVGPYQSIAWFYAASTGQISIRKGFKGPCSVVASDEAGGLDAVAHAARAVHRGTDVIVVGAAEAPLAPYSGVCQLGYAELSTVEDPARAYRPFTSAACGFVPAEGGAVLVVEDLERARRRDVAVRATVAGHASTFTGASRWDRSREGLAHAIRGALDEAGCAPEEIDVVFADAMGVPEADRAEALALADALGRHGTRVPVTAPKAGIGRSYCGAPLLDIVAAVQAMEHGLIPPTPGVFDICHDIDLVTGTARPAEPRTALVLSRGLMGSNAALILRRGPGSAAR</sequence>
<dbReference type="Pfam" id="PF02801">
    <property type="entry name" value="Ketoacyl-synt_C"/>
    <property type="match status" value="1"/>
</dbReference>
<dbReference type="PANTHER" id="PTHR11712:SF322">
    <property type="entry name" value="POLYKETIDE BETA-KETOACYL SYNTHASE 2-RELATED"/>
    <property type="match status" value="1"/>
</dbReference>
<keyword evidence="2 4" id="KW-0808">Transferase</keyword>
<evidence type="ECO:0000256" key="4">
    <source>
        <dbReference type="RuleBase" id="RU003694"/>
    </source>
</evidence>
<name>A0ABV1XLA9_9ACTN</name>
<evidence type="ECO:0000256" key="3">
    <source>
        <dbReference type="ARBA" id="ARBA00023315"/>
    </source>
</evidence>
<dbReference type="Proteomes" id="UP001486207">
    <property type="component" value="Unassembled WGS sequence"/>
</dbReference>
<evidence type="ECO:0000256" key="2">
    <source>
        <dbReference type="ARBA" id="ARBA00022679"/>
    </source>
</evidence>
<dbReference type="PROSITE" id="PS52004">
    <property type="entry name" value="KS3_2"/>
    <property type="match status" value="1"/>
</dbReference>
<reference evidence="6 7" key="1">
    <citation type="submission" date="2024-06" db="EMBL/GenBank/DDBJ databases">
        <title>The Natural Products Discovery Center: Release of the First 8490 Sequenced Strains for Exploring Actinobacteria Biosynthetic Diversity.</title>
        <authorList>
            <person name="Kalkreuter E."/>
            <person name="Kautsar S.A."/>
            <person name="Yang D."/>
            <person name="Bader C.D."/>
            <person name="Teijaro C.N."/>
            <person name="Fluegel L."/>
            <person name="Davis C.M."/>
            <person name="Simpson J.R."/>
            <person name="Lauterbach L."/>
            <person name="Steele A.D."/>
            <person name="Gui C."/>
            <person name="Meng S."/>
            <person name="Li G."/>
            <person name="Viehrig K."/>
            <person name="Ye F."/>
            <person name="Su P."/>
            <person name="Kiefer A.F."/>
            <person name="Nichols A."/>
            <person name="Cepeda A.J."/>
            <person name="Yan W."/>
            <person name="Fan B."/>
            <person name="Jiang Y."/>
            <person name="Adhikari A."/>
            <person name="Zheng C.-J."/>
            <person name="Schuster L."/>
            <person name="Cowan T.M."/>
            <person name="Smanski M.J."/>
            <person name="Chevrette M.G."/>
            <person name="De Carvalho L.P.S."/>
            <person name="Shen B."/>
        </authorList>
    </citation>
    <scope>NUCLEOTIDE SEQUENCE [LARGE SCALE GENOMIC DNA]</scope>
    <source>
        <strain evidence="6 7">NPDC000155</strain>
    </source>
</reference>
<dbReference type="RefSeq" id="WP_190069710.1">
    <property type="nucleotide sequence ID" value="NZ_BNBM01000003.1"/>
</dbReference>
<evidence type="ECO:0000313" key="6">
    <source>
        <dbReference type="EMBL" id="MER7372291.1"/>
    </source>
</evidence>
<dbReference type="InterPro" id="IPR020841">
    <property type="entry name" value="PKS_Beta-ketoAc_synthase_dom"/>
</dbReference>
<feature type="domain" description="Ketosynthase family 3 (KS3)" evidence="5">
    <location>
        <begin position="6"/>
        <end position="410"/>
    </location>
</feature>
<dbReference type="InterPro" id="IPR014031">
    <property type="entry name" value="Ketoacyl_synth_C"/>
</dbReference>
<dbReference type="InterPro" id="IPR000794">
    <property type="entry name" value="Beta-ketoacyl_synthase"/>
</dbReference>
<dbReference type="SUPFAM" id="SSF53901">
    <property type="entry name" value="Thiolase-like"/>
    <property type="match status" value="2"/>
</dbReference>